<evidence type="ECO:0000256" key="2">
    <source>
        <dbReference type="SAM" id="MobiDB-lite"/>
    </source>
</evidence>
<name>A0AA35TLS0_GEOBA</name>
<keyword evidence="6" id="KW-1185">Reference proteome</keyword>
<evidence type="ECO:0000313" key="6">
    <source>
        <dbReference type="Proteomes" id="UP001174909"/>
    </source>
</evidence>
<gene>
    <name evidence="5" type="ORF">GBAR_LOCUS27477</name>
</gene>
<comment type="caution">
    <text evidence="5">The sequence shown here is derived from an EMBL/GenBank/DDBJ whole genome shotgun (WGS) entry which is preliminary data.</text>
</comment>
<dbReference type="PROSITE" id="PS51650">
    <property type="entry name" value="C2_DOCK"/>
    <property type="match status" value="1"/>
</dbReference>
<evidence type="ECO:0000256" key="3">
    <source>
        <dbReference type="SAM" id="SignalP"/>
    </source>
</evidence>
<feature type="domain" description="C2 DOCK-type" evidence="4">
    <location>
        <begin position="263"/>
        <end position="442"/>
    </location>
</feature>
<comment type="similarity">
    <text evidence="1">Belongs to the DOCK family.</text>
</comment>
<evidence type="ECO:0000259" key="4">
    <source>
        <dbReference type="PROSITE" id="PS51650"/>
    </source>
</evidence>
<dbReference type="InterPro" id="IPR027007">
    <property type="entry name" value="C2_DOCK-type_domain"/>
</dbReference>
<organism evidence="5 6">
    <name type="scientific">Geodia barretti</name>
    <name type="common">Barrett's horny sponge</name>
    <dbReference type="NCBI Taxonomy" id="519541"/>
    <lineage>
        <taxon>Eukaryota</taxon>
        <taxon>Metazoa</taxon>
        <taxon>Porifera</taxon>
        <taxon>Demospongiae</taxon>
        <taxon>Heteroscleromorpha</taxon>
        <taxon>Tetractinellida</taxon>
        <taxon>Astrophorina</taxon>
        <taxon>Geodiidae</taxon>
        <taxon>Geodia</taxon>
    </lineage>
</organism>
<dbReference type="GO" id="GO:0007264">
    <property type="term" value="P:small GTPase-mediated signal transduction"/>
    <property type="evidence" value="ECO:0007669"/>
    <property type="project" value="InterPro"/>
</dbReference>
<reference evidence="5" key="1">
    <citation type="submission" date="2023-03" db="EMBL/GenBank/DDBJ databases">
        <authorList>
            <person name="Steffen K."/>
            <person name="Cardenas P."/>
        </authorList>
    </citation>
    <scope>NUCLEOTIDE SEQUENCE</scope>
</reference>
<proteinExistence type="inferred from homology"/>
<dbReference type="GO" id="GO:0005085">
    <property type="term" value="F:guanyl-nucleotide exchange factor activity"/>
    <property type="evidence" value="ECO:0007669"/>
    <property type="project" value="InterPro"/>
</dbReference>
<dbReference type="InterPro" id="IPR035892">
    <property type="entry name" value="C2_domain_sf"/>
</dbReference>
<dbReference type="AlphaFoldDB" id="A0AA35TLS0"/>
<feature type="non-terminal residue" evidence="5">
    <location>
        <position position="618"/>
    </location>
</feature>
<keyword evidence="3" id="KW-0732">Signal</keyword>
<dbReference type="PANTHER" id="PTHR23317">
    <property type="entry name" value="DEDICATOR OF CYTOKINESIS DOCK"/>
    <property type="match status" value="1"/>
</dbReference>
<evidence type="ECO:0000256" key="1">
    <source>
        <dbReference type="PROSITE-ProRule" id="PRU00983"/>
    </source>
</evidence>
<dbReference type="PANTHER" id="PTHR23317:SF26">
    <property type="entry name" value="ZIZIMIN, ISOFORM K"/>
    <property type="match status" value="1"/>
</dbReference>
<feature type="region of interest" description="Disordered" evidence="2">
    <location>
        <begin position="210"/>
        <end position="234"/>
    </location>
</feature>
<evidence type="ECO:0000313" key="5">
    <source>
        <dbReference type="EMBL" id="CAI8049923.1"/>
    </source>
</evidence>
<sequence>IAVFLFLFQLEPFFLTLALFDAQQGVKLSEDFHVDVNSDPLREMLPLPPNTMDTGPHPLSKYLNSTVEAVFSVTQPHEEVYLVARIEKVLQGGITTCAEPYMKLGDAVKSTQRILQQVPLLCSRLGTYHMAFAWAARPVFQSGGNKLDLTAEFTALYKQERERLSNEELLKILSDFKNIHKAKLQTIPGSLVVDVVPQPPQSKTATLTSSLLPVRSRGRGGGADRDDTDTLSRVSPSCPPCLEVQEFLGGFHAPRIDPHLSLTHHLYVYPVTLKYDSQKAFAKARNISCWVQFKSSDVKGAKALPVIYSSAPGTVFCDGLHTTVLHHCTSPTFYTEVKLSLPIALSPSHHLLFTFYHISCDIAKTTKAKSSIRQPPPETIVGYAWLPLVDEQGRLLEDTHSLPVAANLPPNYLQFTSSKAAVPDVKWVDGHRPIFRVDTRLQSPIYTQDSSLHEFFSLCEQLKHKSGQLQPAVHTALEVSLSLLSPSSLPPLSLVNPVTQIAFSPQRLAGVDLHVILQFLPILLTQLFHLLSNSSKDLETLKAEVVRTLVEVVDKVVEAGRSDLLKSYIEHIFVTRWTSPRPVQSTMTWQDSWSSTSDKVSTRVRNFCSTCGSSSRSC</sequence>
<dbReference type="Pfam" id="PF14429">
    <property type="entry name" value="DOCK-C2"/>
    <property type="match status" value="1"/>
</dbReference>
<dbReference type="EMBL" id="CASHTH010003824">
    <property type="protein sequence ID" value="CAI8049923.1"/>
    <property type="molecule type" value="Genomic_DNA"/>
</dbReference>
<dbReference type="Gene3D" id="2.60.40.150">
    <property type="entry name" value="C2 domain"/>
    <property type="match status" value="1"/>
</dbReference>
<feature type="signal peptide" evidence="3">
    <location>
        <begin position="1"/>
        <end position="18"/>
    </location>
</feature>
<dbReference type="InterPro" id="IPR026791">
    <property type="entry name" value="DOCK"/>
</dbReference>
<feature type="chain" id="PRO_5041313353" evidence="3">
    <location>
        <begin position="19"/>
        <end position="618"/>
    </location>
</feature>
<accession>A0AA35TLS0</accession>
<dbReference type="Proteomes" id="UP001174909">
    <property type="component" value="Unassembled WGS sequence"/>
</dbReference>
<protein>
    <submittedName>
        <fullName evidence="5">Dedicator of cytokinesis protein 11</fullName>
    </submittedName>
</protein>